<dbReference type="WBParaSite" id="SCUD_0001155501-mRNA-1">
    <property type="protein sequence ID" value="SCUD_0001155501-mRNA-1"/>
    <property type="gene ID" value="SCUD_0001155501"/>
</dbReference>
<organism evidence="1">
    <name type="scientific">Schistosoma curassoni</name>
    <dbReference type="NCBI Taxonomy" id="6186"/>
    <lineage>
        <taxon>Eukaryota</taxon>
        <taxon>Metazoa</taxon>
        <taxon>Spiralia</taxon>
        <taxon>Lophotrochozoa</taxon>
        <taxon>Platyhelminthes</taxon>
        <taxon>Trematoda</taxon>
        <taxon>Digenea</taxon>
        <taxon>Strigeidida</taxon>
        <taxon>Schistosomatoidea</taxon>
        <taxon>Schistosomatidae</taxon>
        <taxon>Schistosoma</taxon>
    </lineage>
</organism>
<reference evidence="1" key="1">
    <citation type="submission" date="2016-06" db="UniProtKB">
        <authorList>
            <consortium name="WormBaseParasite"/>
        </authorList>
    </citation>
    <scope>IDENTIFICATION</scope>
</reference>
<evidence type="ECO:0000313" key="1">
    <source>
        <dbReference type="WBParaSite" id="SCUD_0001155501-mRNA-1"/>
    </source>
</evidence>
<sequence length="101" mass="11191">LSKFRRKLINLPKYSNISADVNNIPHGLAIFFPAKERPEFRVPISNKAFCGPKFIPVVRPAPPTKPAATLPTIFPYKFGKTITSNCCGLLTNCIHVLSIII</sequence>
<proteinExistence type="predicted"/>
<accession>A0A183K973</accession>
<dbReference type="AlphaFoldDB" id="A0A183K973"/>
<name>A0A183K973_9TREM</name>
<protein>
    <submittedName>
        <fullName evidence="1">Ovule protein</fullName>
    </submittedName>
</protein>